<reference evidence="2" key="1">
    <citation type="submission" date="2017-02" db="EMBL/GenBank/DDBJ databases">
        <authorList>
            <person name="Varghese N."/>
            <person name="Submissions S."/>
        </authorList>
    </citation>
    <scope>NUCLEOTIDE SEQUENCE [LARGE SCALE GENOMIC DNA]</scope>
    <source>
        <strain evidence="2">DSM 22224</strain>
    </source>
</reference>
<dbReference type="CDD" id="cd00293">
    <property type="entry name" value="USP-like"/>
    <property type="match status" value="1"/>
</dbReference>
<organism evidence="1 2">
    <name type="scientific">Chitinophaga eiseniae</name>
    <dbReference type="NCBI Taxonomy" id="634771"/>
    <lineage>
        <taxon>Bacteria</taxon>
        <taxon>Pseudomonadati</taxon>
        <taxon>Bacteroidota</taxon>
        <taxon>Chitinophagia</taxon>
        <taxon>Chitinophagales</taxon>
        <taxon>Chitinophagaceae</taxon>
        <taxon>Chitinophaga</taxon>
    </lineage>
</organism>
<sequence length="277" mass="31191">MEKILFVTDAVCMSKSCLDFACYLGNLTHSRLTGVFLENQAMELRGVEDIRDKGVIAPVPGAPIEQQKELYRDENIKRFRNHCENNGVNCTIHQHTGIPLTAVLKESRYADLLVVDAATSFSWRPESAPSSFVKEILERSECPVVIAPENFEGIDEIIFTYNGSNASMYAIKQFTYLLPQLFGVKATVLNVTPEGQPVKGDTEKLKEWLCMHYPDSSLMVLEDDNVQARLLEHLFMKEKVMIVMGAFGRNQLSNLFVPNPMKPVVKLVSQPVFVAHH</sequence>
<protein>
    <recommendedName>
        <fullName evidence="3">Universal stress protein family protein</fullName>
    </recommendedName>
</protein>
<keyword evidence="2" id="KW-1185">Reference proteome</keyword>
<dbReference type="STRING" id="634771.SAMN04488128_103372"/>
<dbReference type="RefSeq" id="WP_078670734.1">
    <property type="nucleotide sequence ID" value="NZ_FUWZ01000003.1"/>
</dbReference>
<evidence type="ECO:0008006" key="3">
    <source>
        <dbReference type="Google" id="ProtNLM"/>
    </source>
</evidence>
<accession>A0A1T4SRX6</accession>
<evidence type="ECO:0000313" key="1">
    <source>
        <dbReference type="EMBL" id="SKA30902.1"/>
    </source>
</evidence>
<proteinExistence type="predicted"/>
<dbReference type="Proteomes" id="UP000190367">
    <property type="component" value="Unassembled WGS sequence"/>
</dbReference>
<dbReference type="AlphaFoldDB" id="A0A1T4SRX6"/>
<evidence type="ECO:0000313" key="2">
    <source>
        <dbReference type="Proteomes" id="UP000190367"/>
    </source>
</evidence>
<dbReference type="OrthoDB" id="662548at2"/>
<name>A0A1T4SRX6_9BACT</name>
<gene>
    <name evidence="1" type="ORF">SAMN04488128_103372</name>
</gene>
<dbReference type="EMBL" id="FUWZ01000003">
    <property type="protein sequence ID" value="SKA30902.1"/>
    <property type="molecule type" value="Genomic_DNA"/>
</dbReference>
<dbReference type="Gene3D" id="3.40.50.12370">
    <property type="match status" value="1"/>
</dbReference>
<dbReference type="SUPFAM" id="SSF52402">
    <property type="entry name" value="Adenine nucleotide alpha hydrolases-like"/>
    <property type="match status" value="2"/>
</dbReference>